<dbReference type="PANTHER" id="PTHR11043:SF0">
    <property type="entry name" value="COATOMER SUBUNIT ZETA"/>
    <property type="match status" value="1"/>
</dbReference>
<reference evidence="14 15" key="1">
    <citation type="submission" date="2022-05" db="EMBL/GenBank/DDBJ databases">
        <authorList>
            <consortium name="Genoscope - CEA"/>
            <person name="William W."/>
        </authorList>
    </citation>
    <scope>NUCLEOTIDE SEQUENCE [LARGE SCALE GENOMIC DNA]</scope>
</reference>
<evidence type="ECO:0000256" key="11">
    <source>
        <dbReference type="ARBA" id="ARBA00045555"/>
    </source>
</evidence>
<comment type="function">
    <text evidence="11">The coatomer is a cytosolic protein complex that binds to dilysine motifs and reversibly associates with Golgi non-clathrin-coated vesicles, which further mediate biosynthetic protein transport from the ER, via the Golgi up to the trans Golgi network. Coatomer complex is required for budding from Golgi membranes, and is essential for the retrograde Golgi-to-ER transport of dilysine-tagged proteins. The zeta subunit may be involved in regulating the coat assembly and, hence, the rate of biosynthetic protein transport due to its association-dissociation properties with the coatomer complex.</text>
</comment>
<protein>
    <recommendedName>
        <fullName evidence="12">Coatomer subunit zeta</fullName>
    </recommendedName>
</protein>
<evidence type="ECO:0000313" key="15">
    <source>
        <dbReference type="Proteomes" id="UP001159427"/>
    </source>
</evidence>
<evidence type="ECO:0000256" key="10">
    <source>
        <dbReference type="ARBA" id="ARBA00023329"/>
    </source>
</evidence>
<keyword evidence="15" id="KW-1185">Reference proteome</keyword>
<sequence length="177" mass="19833">MDTAVPEPSLYTVKAIAILDNDGERVVAKYYDDTYPTTKEQKEFEKNLFNKTHRANAEIIMLDGLTCVYRSNVDLYFYVMGSSNENELILGSVLNAFYDAVSLMLRKNVEKRALMDSMDGVLSIVDEIVDGGVILEADASTILQRVAIKNDDVPLSEQTVAQVLQTAKDQLKWSLLK</sequence>
<organism evidence="14 15">
    <name type="scientific">Porites evermanni</name>
    <dbReference type="NCBI Taxonomy" id="104178"/>
    <lineage>
        <taxon>Eukaryota</taxon>
        <taxon>Metazoa</taxon>
        <taxon>Cnidaria</taxon>
        <taxon>Anthozoa</taxon>
        <taxon>Hexacorallia</taxon>
        <taxon>Scleractinia</taxon>
        <taxon>Fungiina</taxon>
        <taxon>Poritidae</taxon>
        <taxon>Porites</taxon>
    </lineage>
</organism>
<gene>
    <name evidence="14" type="ORF">PEVE_00042764</name>
</gene>
<evidence type="ECO:0000256" key="4">
    <source>
        <dbReference type="ARBA" id="ARBA00022448"/>
    </source>
</evidence>
<keyword evidence="10 12" id="KW-0968">Cytoplasmic vesicle</keyword>
<evidence type="ECO:0000313" key="14">
    <source>
        <dbReference type="EMBL" id="CAH3018359.1"/>
    </source>
</evidence>
<evidence type="ECO:0000256" key="8">
    <source>
        <dbReference type="ARBA" id="ARBA00023034"/>
    </source>
</evidence>
<dbReference type="CDD" id="cd14829">
    <property type="entry name" value="Zeta-COP"/>
    <property type="match status" value="1"/>
</dbReference>
<evidence type="ECO:0000256" key="5">
    <source>
        <dbReference type="ARBA" id="ARBA00022490"/>
    </source>
</evidence>
<keyword evidence="4 12" id="KW-0813">Transport</keyword>
<accession>A0ABN8LMS1</accession>
<evidence type="ECO:0000256" key="3">
    <source>
        <dbReference type="ARBA" id="ARBA00011775"/>
    </source>
</evidence>
<feature type="domain" description="AP complex mu/sigma subunit" evidence="13">
    <location>
        <begin position="12"/>
        <end position="151"/>
    </location>
</feature>
<keyword evidence="7 12" id="KW-0653">Protein transport</keyword>
<keyword evidence="5 12" id="KW-0963">Cytoplasm</keyword>
<keyword evidence="6 12" id="KW-0931">ER-Golgi transport</keyword>
<comment type="subcellular location">
    <subcellularLocation>
        <location evidence="12">Cytoplasm</location>
    </subcellularLocation>
    <subcellularLocation>
        <location evidence="1 12">Golgi apparatus membrane</location>
        <topology evidence="1 12">Peripheral membrane protein</topology>
        <orientation evidence="1 12">Cytoplasmic side</orientation>
    </subcellularLocation>
    <subcellularLocation>
        <location evidence="12">Cytoplasmic vesicle</location>
        <location evidence="12">COPI-coated vesicle membrane</location>
        <topology evidence="12">Peripheral membrane protein</topology>
        <orientation evidence="12">Cytoplasmic side</orientation>
    </subcellularLocation>
</comment>
<evidence type="ECO:0000256" key="2">
    <source>
        <dbReference type="ARBA" id="ARBA00006972"/>
    </source>
</evidence>
<dbReference type="InterPro" id="IPR022775">
    <property type="entry name" value="AP_mu_sigma_su"/>
</dbReference>
<dbReference type="InterPro" id="IPR011012">
    <property type="entry name" value="Longin-like_dom_sf"/>
</dbReference>
<dbReference type="SUPFAM" id="SSF64356">
    <property type="entry name" value="SNARE-like"/>
    <property type="match status" value="1"/>
</dbReference>
<dbReference type="Gene3D" id="3.30.450.60">
    <property type="match status" value="1"/>
</dbReference>
<evidence type="ECO:0000256" key="7">
    <source>
        <dbReference type="ARBA" id="ARBA00022927"/>
    </source>
</evidence>
<proteinExistence type="inferred from homology"/>
<dbReference type="PANTHER" id="PTHR11043">
    <property type="entry name" value="ZETA-COAT PROTEIN"/>
    <property type="match status" value="1"/>
</dbReference>
<evidence type="ECO:0000256" key="1">
    <source>
        <dbReference type="ARBA" id="ARBA00004255"/>
    </source>
</evidence>
<comment type="subunit">
    <text evidence="3 12">Oligomeric complex that consists of at least the alpha, beta, beta', gamma, delta, epsilon and zeta subunits.</text>
</comment>
<keyword evidence="9 12" id="KW-0472">Membrane</keyword>
<dbReference type="Pfam" id="PF01217">
    <property type="entry name" value="Clat_adaptor_s"/>
    <property type="match status" value="1"/>
</dbReference>
<dbReference type="InterPro" id="IPR000804">
    <property type="entry name" value="Clathrin_sm-chain_CS"/>
</dbReference>
<keyword evidence="8 12" id="KW-0333">Golgi apparatus</keyword>
<name>A0ABN8LMS1_9CNID</name>
<evidence type="ECO:0000256" key="9">
    <source>
        <dbReference type="ARBA" id="ARBA00023136"/>
    </source>
</evidence>
<dbReference type="Proteomes" id="UP001159427">
    <property type="component" value="Unassembled WGS sequence"/>
</dbReference>
<dbReference type="EMBL" id="CALNXI010000085">
    <property type="protein sequence ID" value="CAH3018359.1"/>
    <property type="molecule type" value="Genomic_DNA"/>
</dbReference>
<comment type="similarity">
    <text evidence="2 12">Belongs to the adaptor complexes small subunit family.</text>
</comment>
<comment type="caution">
    <text evidence="14">The sequence shown here is derived from an EMBL/GenBank/DDBJ whole genome shotgun (WGS) entry which is preliminary data.</text>
</comment>
<evidence type="ECO:0000256" key="12">
    <source>
        <dbReference type="RuleBase" id="RU366053"/>
    </source>
</evidence>
<evidence type="ECO:0000259" key="13">
    <source>
        <dbReference type="Pfam" id="PF01217"/>
    </source>
</evidence>
<dbReference type="InterPro" id="IPR039652">
    <property type="entry name" value="Coatomer_zeta"/>
</dbReference>
<evidence type="ECO:0000256" key="6">
    <source>
        <dbReference type="ARBA" id="ARBA00022892"/>
    </source>
</evidence>
<dbReference type="PROSITE" id="PS00989">
    <property type="entry name" value="CLAT_ADAPTOR_S"/>
    <property type="match status" value="1"/>
</dbReference>